<proteinExistence type="predicted"/>
<dbReference type="GO" id="GO:0080120">
    <property type="term" value="P:CAAX-box protein maturation"/>
    <property type="evidence" value="ECO:0007669"/>
    <property type="project" value="UniProtKB-ARBA"/>
</dbReference>
<feature type="transmembrane region" description="Helical" evidence="1">
    <location>
        <begin position="6"/>
        <end position="27"/>
    </location>
</feature>
<comment type="caution">
    <text evidence="3">The sequence shown here is derived from an EMBL/GenBank/DDBJ whole genome shotgun (WGS) entry which is preliminary data.</text>
</comment>
<keyword evidence="4" id="KW-1185">Reference proteome</keyword>
<feature type="transmembrane region" description="Helical" evidence="1">
    <location>
        <begin position="171"/>
        <end position="191"/>
    </location>
</feature>
<feature type="transmembrane region" description="Helical" evidence="1">
    <location>
        <begin position="97"/>
        <end position="118"/>
    </location>
</feature>
<accession>A0A2T8HJA8</accession>
<keyword evidence="3" id="KW-0482">Metalloprotease</keyword>
<feature type="transmembrane region" description="Helical" evidence="1">
    <location>
        <begin position="203"/>
        <end position="223"/>
    </location>
</feature>
<keyword evidence="1" id="KW-0472">Membrane</keyword>
<keyword evidence="3" id="KW-0645">Protease</keyword>
<feature type="transmembrane region" description="Helical" evidence="1">
    <location>
        <begin position="48"/>
        <end position="71"/>
    </location>
</feature>
<keyword evidence="3" id="KW-0378">Hydrolase</keyword>
<dbReference type="EMBL" id="QDKG01000002">
    <property type="protein sequence ID" value="PVH25483.1"/>
    <property type="molecule type" value="Genomic_DNA"/>
</dbReference>
<evidence type="ECO:0000313" key="4">
    <source>
        <dbReference type="Proteomes" id="UP000245627"/>
    </source>
</evidence>
<protein>
    <submittedName>
        <fullName evidence="3">CPBP family intramembrane metalloprotease</fullName>
    </submittedName>
</protein>
<evidence type="ECO:0000313" key="3">
    <source>
        <dbReference type="EMBL" id="PVH25483.1"/>
    </source>
</evidence>
<keyword evidence="1" id="KW-1133">Transmembrane helix</keyword>
<dbReference type="GO" id="GO:0006508">
    <property type="term" value="P:proteolysis"/>
    <property type="evidence" value="ECO:0007669"/>
    <property type="project" value="UniProtKB-KW"/>
</dbReference>
<reference evidence="3 4" key="1">
    <citation type="submission" date="2018-04" db="EMBL/GenBank/DDBJ databases">
        <title>Sphingobacterium cortibacter sp. nov.</title>
        <authorList>
            <person name="Li Y."/>
        </authorList>
    </citation>
    <scope>NUCLEOTIDE SEQUENCE [LARGE SCALE GENOMIC DNA]</scope>
    <source>
        <strain evidence="3 4">2c-3</strain>
    </source>
</reference>
<dbReference type="AlphaFoldDB" id="A0A2T8HJA8"/>
<name>A0A2T8HJA8_9SPHI</name>
<evidence type="ECO:0000259" key="2">
    <source>
        <dbReference type="Pfam" id="PF02517"/>
    </source>
</evidence>
<feature type="transmembrane region" description="Helical" evidence="1">
    <location>
        <begin position="147"/>
        <end position="165"/>
    </location>
</feature>
<dbReference type="GO" id="GO:0008237">
    <property type="term" value="F:metallopeptidase activity"/>
    <property type="evidence" value="ECO:0007669"/>
    <property type="project" value="UniProtKB-KW"/>
</dbReference>
<gene>
    <name evidence="3" type="ORF">DC487_05910</name>
</gene>
<dbReference type="InterPro" id="IPR003675">
    <property type="entry name" value="Rce1/LyrA-like_dom"/>
</dbReference>
<dbReference type="OrthoDB" id="378663at2"/>
<dbReference type="Pfam" id="PF02517">
    <property type="entry name" value="Rce1-like"/>
    <property type="match status" value="1"/>
</dbReference>
<feature type="domain" description="CAAX prenyl protease 2/Lysostaphin resistance protein A-like" evidence="2">
    <location>
        <begin position="132"/>
        <end position="238"/>
    </location>
</feature>
<sequence>MKMSNTFKLGLLIFGLGFIGILTLLTMEMSIPPSVLEKTGRSLTLREFKLIALINPTVLLLIMVVIGTLTYKRVGLPIPIFEKLVYKESKNIDYRSLVVYGVKGGIATGLFLVFFSFYSSKYITLEIDYFTPNILNRLFYGGVTEEVLLRFGVMSLFIWLLSLLFKSKPNWIYWAGILLAGLLFGLGHLPVVFNAMADPSLAVILYIVFGNMVGGSIFGWLYWKKGLESAMIAHAFAHVIMLSLGAG</sequence>
<dbReference type="RefSeq" id="WP_116775056.1">
    <property type="nucleotide sequence ID" value="NZ_QDKG01000002.1"/>
</dbReference>
<keyword evidence="1" id="KW-0812">Transmembrane</keyword>
<dbReference type="GO" id="GO:0004175">
    <property type="term" value="F:endopeptidase activity"/>
    <property type="evidence" value="ECO:0007669"/>
    <property type="project" value="UniProtKB-ARBA"/>
</dbReference>
<organism evidence="3 4">
    <name type="scientific">Sphingobacterium corticibacter</name>
    <dbReference type="NCBI Taxonomy" id="2171749"/>
    <lineage>
        <taxon>Bacteria</taxon>
        <taxon>Pseudomonadati</taxon>
        <taxon>Bacteroidota</taxon>
        <taxon>Sphingobacteriia</taxon>
        <taxon>Sphingobacteriales</taxon>
        <taxon>Sphingobacteriaceae</taxon>
        <taxon>Sphingobacterium</taxon>
    </lineage>
</organism>
<evidence type="ECO:0000256" key="1">
    <source>
        <dbReference type="SAM" id="Phobius"/>
    </source>
</evidence>
<dbReference type="Proteomes" id="UP000245627">
    <property type="component" value="Unassembled WGS sequence"/>
</dbReference>